<proteinExistence type="inferred from homology"/>
<dbReference type="GO" id="GO:0051287">
    <property type="term" value="F:NAD binding"/>
    <property type="evidence" value="ECO:0007669"/>
    <property type="project" value="InterPro"/>
</dbReference>
<feature type="domain" description="D-isomer specific 2-hydroxyacid dehydrogenase NAD-binding" evidence="7">
    <location>
        <begin position="139"/>
        <end position="319"/>
    </location>
</feature>
<dbReference type="SUPFAM" id="SSF52283">
    <property type="entry name" value="Formate/glycerate dehydrogenase catalytic domain-like"/>
    <property type="match status" value="1"/>
</dbReference>
<organism evidence="8 9">
    <name type="scientific">Varroa destructor</name>
    <name type="common">Honeybee mite</name>
    <dbReference type="NCBI Taxonomy" id="109461"/>
    <lineage>
        <taxon>Eukaryota</taxon>
        <taxon>Metazoa</taxon>
        <taxon>Ecdysozoa</taxon>
        <taxon>Arthropoda</taxon>
        <taxon>Chelicerata</taxon>
        <taxon>Arachnida</taxon>
        <taxon>Acari</taxon>
        <taxon>Parasitiformes</taxon>
        <taxon>Mesostigmata</taxon>
        <taxon>Gamasina</taxon>
        <taxon>Dermanyssoidea</taxon>
        <taxon>Varroidae</taxon>
        <taxon>Varroa</taxon>
    </lineage>
</organism>
<dbReference type="Pfam" id="PF02826">
    <property type="entry name" value="2-Hacid_dh_C"/>
    <property type="match status" value="1"/>
</dbReference>
<feature type="domain" description="D-isomer specific 2-hydroxyacid dehydrogenase catalytic" evidence="6">
    <location>
        <begin position="35"/>
        <end position="351"/>
    </location>
</feature>
<evidence type="ECO:0000256" key="3">
    <source>
        <dbReference type="ARBA" id="ARBA00023027"/>
    </source>
</evidence>
<dbReference type="InterPro" id="IPR029753">
    <property type="entry name" value="D-isomer_DH_CS"/>
</dbReference>
<dbReference type="InterPro" id="IPR036291">
    <property type="entry name" value="NAD(P)-bd_dom_sf"/>
</dbReference>
<dbReference type="KEGG" id="vde:111253783"/>
<dbReference type="GeneID" id="111253783"/>
<dbReference type="CDD" id="cd05301">
    <property type="entry name" value="GDH"/>
    <property type="match status" value="1"/>
</dbReference>
<evidence type="ECO:0000259" key="6">
    <source>
        <dbReference type="Pfam" id="PF00389"/>
    </source>
</evidence>
<evidence type="ECO:0000256" key="4">
    <source>
        <dbReference type="ARBA" id="ARBA00073306"/>
    </source>
</evidence>
<dbReference type="PROSITE" id="PS00671">
    <property type="entry name" value="D_2_HYDROXYACID_DH_3"/>
    <property type="match status" value="1"/>
</dbReference>
<dbReference type="InParanoid" id="A0A7M7KT43"/>
<keyword evidence="9" id="KW-1185">Reference proteome</keyword>
<reference evidence="8" key="1">
    <citation type="submission" date="2021-01" db="UniProtKB">
        <authorList>
            <consortium name="EnsemblMetazoa"/>
        </authorList>
    </citation>
    <scope>IDENTIFICATION</scope>
</reference>
<evidence type="ECO:0000256" key="5">
    <source>
        <dbReference type="RuleBase" id="RU003719"/>
    </source>
</evidence>
<evidence type="ECO:0000259" key="7">
    <source>
        <dbReference type="Pfam" id="PF02826"/>
    </source>
</evidence>
<accession>A0A7M7KT43</accession>
<dbReference type="OMA" id="KHGAWQQ"/>
<dbReference type="SUPFAM" id="SSF51735">
    <property type="entry name" value="NAD(P)-binding Rossmann-fold domains"/>
    <property type="match status" value="1"/>
</dbReference>
<evidence type="ECO:0000313" key="8">
    <source>
        <dbReference type="EnsemblMetazoa" id="XP_022669473"/>
    </source>
</evidence>
<dbReference type="GO" id="GO:0016616">
    <property type="term" value="F:oxidoreductase activity, acting on the CH-OH group of donors, NAD or NADP as acceptor"/>
    <property type="evidence" value="ECO:0007669"/>
    <property type="project" value="InterPro"/>
</dbReference>
<dbReference type="Proteomes" id="UP000594260">
    <property type="component" value="Unplaced"/>
</dbReference>
<dbReference type="InterPro" id="IPR006140">
    <property type="entry name" value="D-isomer_DH_NAD-bd"/>
</dbReference>
<dbReference type="AlphaFoldDB" id="A0A7M7KT43"/>
<dbReference type="RefSeq" id="XP_022669473.1">
    <property type="nucleotide sequence ID" value="XM_022813738.1"/>
</dbReference>
<name>A0A7M7KT43_VARDE</name>
<dbReference type="Gene3D" id="3.40.50.720">
    <property type="entry name" value="NAD(P)-binding Rossmann-like Domain"/>
    <property type="match status" value="2"/>
</dbReference>
<dbReference type="InterPro" id="IPR006139">
    <property type="entry name" value="D-isomer_2_OHA_DH_cat_dom"/>
</dbReference>
<dbReference type="FunCoup" id="A0A7M7KT43">
    <property type="interactions" value="826"/>
</dbReference>
<dbReference type="EnsemblMetazoa" id="XM_022813738">
    <property type="protein sequence ID" value="XP_022669473"/>
    <property type="gene ID" value="LOC111253783"/>
</dbReference>
<dbReference type="PANTHER" id="PTHR42789">
    <property type="entry name" value="D-ISOMER SPECIFIC 2-HYDROXYACID DEHYDROGENASE FAMILY PROTEIN (AFU_ORTHOLOGUE AFUA_6G10090)"/>
    <property type="match status" value="1"/>
</dbReference>
<evidence type="ECO:0000256" key="1">
    <source>
        <dbReference type="ARBA" id="ARBA00005854"/>
    </source>
</evidence>
<keyword evidence="3" id="KW-0520">NAD</keyword>
<sequence>MNSIRHLLRNYNRNYFEFKPEGISLEDRMSKPKVLLTRPDIPTESLQLLQSFAEVEIQPKERPISKEELITSVRDKDALFCMLTDPVDKEVVDAGVDLKVIATMSVGHEHIDSEAAKARGISVTNTPDVSSNSVAELTVTLMLAAGRRVFEAANTVKRGHWNYSWAPQWLCGHGLAGATIGFVGMGRIAQSVLAHCTAFGIKEAIYYDKFHPREAAEKMGAKFRPLDEVLANADFIVTLTNLNEETRHMYNAETFAKMKKNCVFVNTSRGGVVDQDALYDALKNGVIRAAALDVSEPEPLPAYSKLLTLDNLIVTPHIGSAETNVRVQMATLAVNNIKAVLEGRPAITPVNL</sequence>
<keyword evidence="2 5" id="KW-0560">Oxidoreductase</keyword>
<evidence type="ECO:0000313" key="9">
    <source>
        <dbReference type="Proteomes" id="UP000594260"/>
    </source>
</evidence>
<dbReference type="PANTHER" id="PTHR42789:SF1">
    <property type="entry name" value="D-ISOMER SPECIFIC 2-HYDROXYACID DEHYDROGENASE FAMILY PROTEIN (AFU_ORTHOLOGUE AFUA_6G10090)"/>
    <property type="match status" value="1"/>
</dbReference>
<evidence type="ECO:0000256" key="2">
    <source>
        <dbReference type="ARBA" id="ARBA00023002"/>
    </source>
</evidence>
<comment type="similarity">
    <text evidence="1 5">Belongs to the D-isomer specific 2-hydroxyacid dehydrogenase family.</text>
</comment>
<dbReference type="InterPro" id="IPR050857">
    <property type="entry name" value="D-2-hydroxyacid_DH"/>
</dbReference>
<dbReference type="FunFam" id="3.40.50.720:FF:000026">
    <property type="entry name" value="Glyoxylate/hydroxypyruvate reductase B"/>
    <property type="match status" value="1"/>
</dbReference>
<protein>
    <recommendedName>
        <fullName evidence="4">Glyoxylate reductase/hydroxypyruvate reductase</fullName>
    </recommendedName>
</protein>
<dbReference type="Pfam" id="PF00389">
    <property type="entry name" value="2-Hacid_dh"/>
    <property type="match status" value="1"/>
</dbReference>